<feature type="chain" id="PRO_5003774786" evidence="1">
    <location>
        <begin position="23"/>
        <end position="66"/>
    </location>
</feature>
<accession>J3N9N8</accession>
<sequence>CSSFRSWFSWEFLLFSFLCTHGEPEISRLTQVVQSISGIVKWVCYDYLVVDRLKLLPINVEQYCHA</sequence>
<protein>
    <submittedName>
        <fullName evidence="2">Uncharacterized protein</fullName>
    </submittedName>
</protein>
<feature type="signal peptide" evidence="1">
    <location>
        <begin position="1"/>
        <end position="22"/>
    </location>
</feature>
<keyword evidence="1" id="KW-0732">Signal</keyword>
<evidence type="ECO:0000313" key="3">
    <source>
        <dbReference type="Proteomes" id="UP000006038"/>
    </source>
</evidence>
<organism evidence="2">
    <name type="scientific">Oryza brachyantha</name>
    <name type="common">malo sina</name>
    <dbReference type="NCBI Taxonomy" id="4533"/>
    <lineage>
        <taxon>Eukaryota</taxon>
        <taxon>Viridiplantae</taxon>
        <taxon>Streptophyta</taxon>
        <taxon>Embryophyta</taxon>
        <taxon>Tracheophyta</taxon>
        <taxon>Spermatophyta</taxon>
        <taxon>Magnoliopsida</taxon>
        <taxon>Liliopsida</taxon>
        <taxon>Poales</taxon>
        <taxon>Poaceae</taxon>
        <taxon>BOP clade</taxon>
        <taxon>Oryzoideae</taxon>
        <taxon>Oryzeae</taxon>
        <taxon>Oryzinae</taxon>
        <taxon>Oryza</taxon>
    </lineage>
</organism>
<dbReference type="Gramene" id="OB11G25240.1">
    <property type="protein sequence ID" value="OB11G25240.1"/>
    <property type="gene ID" value="OB11G25240"/>
</dbReference>
<reference evidence="2" key="2">
    <citation type="submission" date="2013-04" db="UniProtKB">
        <authorList>
            <consortium name="EnsemblPlants"/>
        </authorList>
    </citation>
    <scope>IDENTIFICATION</scope>
</reference>
<proteinExistence type="predicted"/>
<name>J3N9N8_ORYBR</name>
<keyword evidence="3" id="KW-1185">Reference proteome</keyword>
<evidence type="ECO:0000313" key="2">
    <source>
        <dbReference type="EnsemblPlants" id="OB11G25240.1"/>
    </source>
</evidence>
<dbReference type="HOGENOM" id="CLU_2838736_0_0_1"/>
<dbReference type="AlphaFoldDB" id="J3N9N8"/>
<reference evidence="2" key="1">
    <citation type="journal article" date="2013" name="Nat. Commun.">
        <title>Whole-genome sequencing of Oryza brachyantha reveals mechanisms underlying Oryza genome evolution.</title>
        <authorList>
            <person name="Chen J."/>
            <person name="Huang Q."/>
            <person name="Gao D."/>
            <person name="Wang J."/>
            <person name="Lang Y."/>
            <person name="Liu T."/>
            <person name="Li B."/>
            <person name="Bai Z."/>
            <person name="Luis Goicoechea J."/>
            <person name="Liang C."/>
            <person name="Chen C."/>
            <person name="Zhang W."/>
            <person name="Sun S."/>
            <person name="Liao Y."/>
            <person name="Zhang X."/>
            <person name="Yang L."/>
            <person name="Song C."/>
            <person name="Wang M."/>
            <person name="Shi J."/>
            <person name="Liu G."/>
            <person name="Liu J."/>
            <person name="Zhou H."/>
            <person name="Zhou W."/>
            <person name="Yu Q."/>
            <person name="An N."/>
            <person name="Chen Y."/>
            <person name="Cai Q."/>
            <person name="Wang B."/>
            <person name="Liu B."/>
            <person name="Min J."/>
            <person name="Huang Y."/>
            <person name="Wu H."/>
            <person name="Li Z."/>
            <person name="Zhang Y."/>
            <person name="Yin Y."/>
            <person name="Song W."/>
            <person name="Jiang J."/>
            <person name="Jackson S.A."/>
            <person name="Wing R.A."/>
            <person name="Wang J."/>
            <person name="Chen M."/>
        </authorList>
    </citation>
    <scope>NUCLEOTIDE SEQUENCE [LARGE SCALE GENOMIC DNA]</scope>
    <source>
        <strain evidence="2">cv. IRGC 101232</strain>
    </source>
</reference>
<evidence type="ECO:0000256" key="1">
    <source>
        <dbReference type="SAM" id="SignalP"/>
    </source>
</evidence>
<dbReference type="Proteomes" id="UP000006038">
    <property type="component" value="Chromosome 11"/>
</dbReference>
<dbReference type="EnsemblPlants" id="OB11G25240.1">
    <property type="protein sequence ID" value="OB11G25240.1"/>
    <property type="gene ID" value="OB11G25240"/>
</dbReference>